<feature type="region of interest" description="Disordered" evidence="1">
    <location>
        <begin position="127"/>
        <end position="167"/>
    </location>
</feature>
<evidence type="ECO:0000313" key="3">
    <source>
        <dbReference type="Proteomes" id="UP000317257"/>
    </source>
</evidence>
<accession>A0A5C6FZM7</accession>
<dbReference type="Proteomes" id="UP000317257">
    <property type="component" value="Unassembled WGS sequence"/>
</dbReference>
<protein>
    <submittedName>
        <fullName evidence="2">Uncharacterized protein</fullName>
    </submittedName>
</protein>
<reference evidence="3" key="1">
    <citation type="submission" date="2018-12" db="EMBL/GenBank/DDBJ databases">
        <title>The complete genome of Metarhizium rileyi, a key fungal pathogen of Lepidoptera.</title>
        <authorList>
            <person name="Binneck E."/>
            <person name="Lastra C.C.L."/>
            <person name="Sosa-Gomez D.R."/>
        </authorList>
    </citation>
    <scope>NUCLEOTIDE SEQUENCE [LARGE SCALE GENOMIC DNA]</scope>
    <source>
        <strain evidence="3">Cep018-CH2</strain>
    </source>
</reference>
<name>A0A5C6FZM7_METRR</name>
<dbReference type="EMBL" id="SBHS01000133">
    <property type="protein sequence ID" value="TWU70377.1"/>
    <property type="molecule type" value="Genomic_DNA"/>
</dbReference>
<organism evidence="2 3">
    <name type="scientific">Metarhizium rileyi (strain RCEF 4871)</name>
    <name type="common">Nomuraea rileyi</name>
    <dbReference type="NCBI Taxonomy" id="1649241"/>
    <lineage>
        <taxon>Eukaryota</taxon>
        <taxon>Fungi</taxon>
        <taxon>Dikarya</taxon>
        <taxon>Ascomycota</taxon>
        <taxon>Pezizomycotina</taxon>
        <taxon>Sordariomycetes</taxon>
        <taxon>Hypocreomycetidae</taxon>
        <taxon>Hypocreales</taxon>
        <taxon>Clavicipitaceae</taxon>
        <taxon>Metarhizium</taxon>
    </lineage>
</organism>
<dbReference type="AlphaFoldDB" id="A0A5C6FZM7"/>
<evidence type="ECO:0000256" key="1">
    <source>
        <dbReference type="SAM" id="MobiDB-lite"/>
    </source>
</evidence>
<sequence length="204" mass="23158">MKSTLARLGAVFKGKNVPWVQRIVNQYVAYVEEHHPELKVHKMPFAKIHGEPHASPKTNDPFHASVALRKKEDLKGSGFSLHVYPDGKVVASKSGFPSLQMLSATAEELGDNAYWLDPEYVRQWTAQNEASSSKQNRHRGDQSSSSRDNIRGKGKNKASNHLEYKKDPTTGVLYRHSENGAVVYLHPEYQREYYHDTEGEVVWL</sequence>
<proteinExistence type="predicted"/>
<evidence type="ECO:0000313" key="2">
    <source>
        <dbReference type="EMBL" id="TWU70377.1"/>
    </source>
</evidence>
<comment type="caution">
    <text evidence="2">The sequence shown here is derived from an EMBL/GenBank/DDBJ whole genome shotgun (WGS) entry which is preliminary data.</text>
</comment>
<gene>
    <name evidence="2" type="ORF">ED733_000131</name>
</gene>